<evidence type="ECO:0000313" key="3">
    <source>
        <dbReference type="Proteomes" id="UP001497482"/>
    </source>
</evidence>
<keyword evidence="3" id="KW-1185">Reference proteome</keyword>
<proteinExistence type="predicted"/>
<organism evidence="2 3">
    <name type="scientific">Knipowitschia caucasica</name>
    <name type="common">Caucasian dwarf goby</name>
    <name type="synonym">Pomatoschistus caucasicus</name>
    <dbReference type="NCBI Taxonomy" id="637954"/>
    <lineage>
        <taxon>Eukaryota</taxon>
        <taxon>Metazoa</taxon>
        <taxon>Chordata</taxon>
        <taxon>Craniata</taxon>
        <taxon>Vertebrata</taxon>
        <taxon>Euteleostomi</taxon>
        <taxon>Actinopterygii</taxon>
        <taxon>Neopterygii</taxon>
        <taxon>Teleostei</taxon>
        <taxon>Neoteleostei</taxon>
        <taxon>Acanthomorphata</taxon>
        <taxon>Gobiaria</taxon>
        <taxon>Gobiiformes</taxon>
        <taxon>Gobioidei</taxon>
        <taxon>Gobiidae</taxon>
        <taxon>Gobiinae</taxon>
        <taxon>Knipowitschia</taxon>
    </lineage>
</organism>
<dbReference type="EMBL" id="OZ035845">
    <property type="protein sequence ID" value="CAL1598978.1"/>
    <property type="molecule type" value="Genomic_DNA"/>
</dbReference>
<evidence type="ECO:0008006" key="4">
    <source>
        <dbReference type="Google" id="ProtNLM"/>
    </source>
</evidence>
<accession>A0AAV2L9C0</accession>
<gene>
    <name evidence="2" type="ORF">KC01_LOCUS27327</name>
</gene>
<feature type="region of interest" description="Disordered" evidence="1">
    <location>
        <begin position="45"/>
        <end position="68"/>
    </location>
</feature>
<evidence type="ECO:0000256" key="1">
    <source>
        <dbReference type="SAM" id="MobiDB-lite"/>
    </source>
</evidence>
<name>A0AAV2L9C0_KNICA</name>
<dbReference type="AlphaFoldDB" id="A0AAV2L9C0"/>
<reference evidence="2 3" key="1">
    <citation type="submission" date="2024-04" db="EMBL/GenBank/DDBJ databases">
        <authorList>
            <person name="Waldvogel A.-M."/>
            <person name="Schoenle A."/>
        </authorList>
    </citation>
    <scope>NUCLEOTIDE SEQUENCE [LARGE SCALE GENOMIC DNA]</scope>
</reference>
<protein>
    <recommendedName>
        <fullName evidence="4">Secreted protein</fullName>
    </recommendedName>
</protein>
<sequence length="68" mass="7890">MELFEGGVGWRLVLGGCLWWGGRFGKKEVSAPPLKYPYEDARRQTVCENPNRPRNPRQMIPNTNYHSQ</sequence>
<dbReference type="Proteomes" id="UP001497482">
    <property type="component" value="Chromosome 23"/>
</dbReference>
<evidence type="ECO:0000313" key="2">
    <source>
        <dbReference type="EMBL" id="CAL1598978.1"/>
    </source>
</evidence>